<dbReference type="EMBL" id="JBHSPC010000166">
    <property type="protein sequence ID" value="MFC5675528.1"/>
    <property type="molecule type" value="Genomic_DNA"/>
</dbReference>
<keyword evidence="1" id="KW-1133">Transmembrane helix</keyword>
<name>A0ABW0Y053_9ACTN</name>
<evidence type="ECO:0000313" key="3">
    <source>
        <dbReference type="Proteomes" id="UP001596183"/>
    </source>
</evidence>
<dbReference type="RefSeq" id="WP_381220784.1">
    <property type="nucleotide sequence ID" value="NZ_JBHSPC010000166.1"/>
</dbReference>
<gene>
    <name evidence="2" type="ORF">ACFP2V_37395</name>
</gene>
<keyword evidence="3" id="KW-1185">Reference proteome</keyword>
<comment type="caution">
    <text evidence="2">The sequence shown here is derived from an EMBL/GenBank/DDBJ whole genome shotgun (WGS) entry which is preliminary data.</text>
</comment>
<proteinExistence type="predicted"/>
<keyword evidence="1" id="KW-0812">Transmembrane</keyword>
<organism evidence="2 3">
    <name type="scientific">Streptomyces incanus</name>
    <dbReference type="NCBI Taxonomy" id="887453"/>
    <lineage>
        <taxon>Bacteria</taxon>
        <taxon>Bacillati</taxon>
        <taxon>Actinomycetota</taxon>
        <taxon>Actinomycetes</taxon>
        <taxon>Kitasatosporales</taxon>
        <taxon>Streptomycetaceae</taxon>
        <taxon>Streptomyces</taxon>
    </lineage>
</organism>
<protein>
    <submittedName>
        <fullName evidence="2">Uncharacterized protein</fullName>
    </submittedName>
</protein>
<feature type="transmembrane region" description="Helical" evidence="1">
    <location>
        <begin position="33"/>
        <end position="52"/>
    </location>
</feature>
<evidence type="ECO:0000313" key="2">
    <source>
        <dbReference type="EMBL" id="MFC5675528.1"/>
    </source>
</evidence>
<feature type="transmembrane region" description="Helical" evidence="1">
    <location>
        <begin position="64"/>
        <end position="85"/>
    </location>
</feature>
<evidence type="ECO:0000256" key="1">
    <source>
        <dbReference type="SAM" id="Phobius"/>
    </source>
</evidence>
<accession>A0ABW0Y053</accession>
<sequence>MGAALIMGTVDFGLVPAGFGPADRVPGRTLRRVTGLPGIAALLAFGLFPSGHHLALGMGGIKRVAAYPFLFWVLALGLRGLALVLRRAGRTRASVAEARARGDRVGAGPSGG</sequence>
<keyword evidence="1" id="KW-0472">Membrane</keyword>
<reference evidence="3" key="1">
    <citation type="journal article" date="2019" name="Int. J. Syst. Evol. Microbiol.">
        <title>The Global Catalogue of Microorganisms (GCM) 10K type strain sequencing project: providing services to taxonomists for standard genome sequencing and annotation.</title>
        <authorList>
            <consortium name="The Broad Institute Genomics Platform"/>
            <consortium name="The Broad Institute Genome Sequencing Center for Infectious Disease"/>
            <person name="Wu L."/>
            <person name="Ma J."/>
        </authorList>
    </citation>
    <scope>NUCLEOTIDE SEQUENCE [LARGE SCALE GENOMIC DNA]</scope>
    <source>
        <strain evidence="3">JCM 13852</strain>
    </source>
</reference>
<dbReference type="Proteomes" id="UP001596183">
    <property type="component" value="Unassembled WGS sequence"/>
</dbReference>